<dbReference type="RefSeq" id="WP_024269610.1">
    <property type="nucleotide sequence ID" value="NC_023035.1"/>
</dbReference>
<dbReference type="InterPro" id="IPR007401">
    <property type="entry name" value="DUF454"/>
</dbReference>
<dbReference type="HOGENOM" id="CLU_113299_2_1_12"/>
<protein>
    <submittedName>
        <fullName evidence="3">Putative heme utilization protein</fullName>
    </submittedName>
</protein>
<evidence type="ECO:0000313" key="3">
    <source>
        <dbReference type="EMBL" id="AHC16722.1"/>
    </source>
</evidence>
<dbReference type="Pfam" id="PF04304">
    <property type="entry name" value="DUF454"/>
    <property type="match status" value="1"/>
</dbReference>
<evidence type="ECO:0000313" key="4">
    <source>
        <dbReference type="Proteomes" id="UP000018680"/>
    </source>
</evidence>
<sequence>MSKKKYIRKAVYRVFGILFTIVGLVGIVLPVIPTTGPLILASGFFIHSSPGLHRWLNGNRVTGPYIRAYTEKRGLSLRRKLGTIAFLWFGLSVSAYIMRDSTWVLLLLAAVGVGVSIHVATIRGEVPFGADADSSSSAEIKGDVSPEGESIEEEISEAEGKDLA</sequence>
<dbReference type="AlphaFoldDB" id="V5WLG0"/>
<dbReference type="EMBL" id="CP006939">
    <property type="protein sequence ID" value="AHC16722.1"/>
    <property type="molecule type" value="Genomic_DNA"/>
</dbReference>
<gene>
    <name evidence="3" type="ORF">L21SP2_3384</name>
</gene>
<keyword evidence="2" id="KW-0812">Transmembrane</keyword>
<dbReference type="GO" id="GO:0005886">
    <property type="term" value="C:plasma membrane"/>
    <property type="evidence" value="ECO:0007669"/>
    <property type="project" value="TreeGrafter"/>
</dbReference>
<feature type="transmembrane region" description="Helical" evidence="2">
    <location>
        <begin position="77"/>
        <end position="97"/>
    </location>
</feature>
<feature type="transmembrane region" description="Helical" evidence="2">
    <location>
        <begin position="103"/>
        <end position="122"/>
    </location>
</feature>
<evidence type="ECO:0000256" key="1">
    <source>
        <dbReference type="SAM" id="MobiDB-lite"/>
    </source>
</evidence>
<reference evidence="3 4" key="1">
    <citation type="journal article" date="2015" name="Stand. Genomic Sci.">
        <title>Complete genome sequence and description of Salinispira pacifica gen. nov., sp. nov., a novel spirochaete isolated form a hypersaline microbial mat.</title>
        <authorList>
            <person name="Ben Hania W."/>
            <person name="Joseph M."/>
            <person name="Schumann P."/>
            <person name="Bunk B."/>
            <person name="Fiebig A."/>
            <person name="Sproer C."/>
            <person name="Klenk H.P."/>
            <person name="Fardeau M.L."/>
            <person name="Spring S."/>
        </authorList>
    </citation>
    <scope>NUCLEOTIDE SEQUENCE [LARGE SCALE GENOMIC DNA]</scope>
    <source>
        <strain evidence="3 4">L21-RPul-D2</strain>
    </source>
</reference>
<dbReference type="PANTHER" id="PTHR35813:SF1">
    <property type="entry name" value="INNER MEMBRANE PROTEIN YBAN"/>
    <property type="match status" value="1"/>
</dbReference>
<keyword evidence="4" id="KW-1185">Reference proteome</keyword>
<keyword evidence="2" id="KW-1133">Transmembrane helix</keyword>
<proteinExistence type="predicted"/>
<accession>V5WLG0</accession>
<dbReference type="KEGG" id="slr:L21SP2_3384"/>
<name>V5WLG0_9SPIO</name>
<dbReference type="Proteomes" id="UP000018680">
    <property type="component" value="Chromosome"/>
</dbReference>
<evidence type="ECO:0000256" key="2">
    <source>
        <dbReference type="SAM" id="Phobius"/>
    </source>
</evidence>
<keyword evidence="2" id="KW-0472">Membrane</keyword>
<dbReference type="PANTHER" id="PTHR35813">
    <property type="entry name" value="INNER MEMBRANE PROTEIN YBAN"/>
    <property type="match status" value="1"/>
</dbReference>
<feature type="region of interest" description="Disordered" evidence="1">
    <location>
        <begin position="130"/>
        <end position="164"/>
    </location>
</feature>
<dbReference type="eggNOG" id="COG2832">
    <property type="taxonomic scope" value="Bacteria"/>
</dbReference>
<organism evidence="3 4">
    <name type="scientific">Salinispira pacifica</name>
    <dbReference type="NCBI Taxonomy" id="1307761"/>
    <lineage>
        <taxon>Bacteria</taxon>
        <taxon>Pseudomonadati</taxon>
        <taxon>Spirochaetota</taxon>
        <taxon>Spirochaetia</taxon>
        <taxon>Spirochaetales</taxon>
        <taxon>Spirochaetaceae</taxon>
        <taxon>Salinispira</taxon>
    </lineage>
</organism>
<feature type="transmembrane region" description="Helical" evidence="2">
    <location>
        <begin position="12"/>
        <end position="32"/>
    </location>
</feature>